<dbReference type="GO" id="GO:0005975">
    <property type="term" value="P:carbohydrate metabolic process"/>
    <property type="evidence" value="ECO:0007669"/>
    <property type="project" value="InterPro"/>
</dbReference>
<dbReference type="InterPro" id="IPR008928">
    <property type="entry name" value="6-hairpin_glycosidase_sf"/>
</dbReference>
<sequence>MTNSTFIEGYSTTGELHYAPYVNDPRISHAHGWATGPTGSLTFLVAGIQLVSAGGETWRIAPSLGDLQHVHAGFSTSVGAFEVEVRKEADGAGFSMSFETPEGTEGGLSVEYPACSGRMVLRDRKGRCGDTVVVVESNGAQEGRIVLEGLAGGEWEVAFQCE</sequence>
<dbReference type="OrthoDB" id="10036721at2759"/>
<evidence type="ECO:0000313" key="1">
    <source>
        <dbReference type="EMBL" id="EON60895.1"/>
    </source>
</evidence>
<accession>R7YG69</accession>
<dbReference type="eggNOG" id="ENOG502QWE4">
    <property type="taxonomic scope" value="Eukaryota"/>
</dbReference>
<keyword evidence="2" id="KW-1185">Reference proteome</keyword>
<dbReference type="EMBL" id="JH767554">
    <property type="protein sequence ID" value="EON60895.1"/>
    <property type="molecule type" value="Genomic_DNA"/>
</dbReference>
<dbReference type="RefSeq" id="XP_007776212.1">
    <property type="nucleotide sequence ID" value="XM_007778022.1"/>
</dbReference>
<dbReference type="GeneID" id="19897416"/>
<evidence type="ECO:0008006" key="3">
    <source>
        <dbReference type="Google" id="ProtNLM"/>
    </source>
</evidence>
<dbReference type="Proteomes" id="UP000016924">
    <property type="component" value="Unassembled WGS sequence"/>
</dbReference>
<protein>
    <recommendedName>
        <fullName evidence="3">Alpha-L-rhamnosidase C-terminal domain-containing protein</fullName>
    </recommendedName>
</protein>
<dbReference type="Gene3D" id="2.60.420.10">
    <property type="entry name" value="Maltose phosphorylase, domain 3"/>
    <property type="match status" value="1"/>
</dbReference>
<reference evidence="2" key="1">
    <citation type="submission" date="2012-06" db="EMBL/GenBank/DDBJ databases">
        <title>The genome sequence of Coniosporium apollinis CBS 100218.</title>
        <authorList>
            <consortium name="The Broad Institute Genome Sequencing Platform"/>
            <person name="Cuomo C."/>
            <person name="Gorbushina A."/>
            <person name="Noack S."/>
            <person name="Walker B."/>
            <person name="Young S.K."/>
            <person name="Zeng Q."/>
            <person name="Gargeya S."/>
            <person name="Fitzgerald M."/>
            <person name="Haas B."/>
            <person name="Abouelleil A."/>
            <person name="Alvarado L."/>
            <person name="Arachchi H.M."/>
            <person name="Berlin A.M."/>
            <person name="Chapman S.B."/>
            <person name="Goldberg J."/>
            <person name="Griggs A."/>
            <person name="Gujja S."/>
            <person name="Hansen M."/>
            <person name="Howarth C."/>
            <person name="Imamovic A."/>
            <person name="Larimer J."/>
            <person name="McCowan C."/>
            <person name="Montmayeur A."/>
            <person name="Murphy C."/>
            <person name="Neiman D."/>
            <person name="Pearson M."/>
            <person name="Priest M."/>
            <person name="Roberts A."/>
            <person name="Saif S."/>
            <person name="Shea T."/>
            <person name="Sisk P."/>
            <person name="Sykes S."/>
            <person name="Wortman J."/>
            <person name="Nusbaum C."/>
            <person name="Birren B."/>
        </authorList>
    </citation>
    <scope>NUCLEOTIDE SEQUENCE [LARGE SCALE GENOMIC DNA]</scope>
    <source>
        <strain evidence="2">CBS 100218</strain>
    </source>
</reference>
<organism evidence="1 2">
    <name type="scientific">Coniosporium apollinis (strain CBS 100218)</name>
    <name type="common">Rock-inhabiting black yeast</name>
    <dbReference type="NCBI Taxonomy" id="1168221"/>
    <lineage>
        <taxon>Eukaryota</taxon>
        <taxon>Fungi</taxon>
        <taxon>Dikarya</taxon>
        <taxon>Ascomycota</taxon>
        <taxon>Pezizomycotina</taxon>
        <taxon>Dothideomycetes</taxon>
        <taxon>Dothideomycetes incertae sedis</taxon>
        <taxon>Coniosporium</taxon>
    </lineage>
</organism>
<evidence type="ECO:0000313" key="2">
    <source>
        <dbReference type="Proteomes" id="UP000016924"/>
    </source>
</evidence>
<dbReference type="PANTHER" id="PTHR34987">
    <property type="entry name" value="C, PUTATIVE (AFU_ORTHOLOGUE AFUA_3G02880)-RELATED"/>
    <property type="match status" value="1"/>
</dbReference>
<dbReference type="STRING" id="1168221.R7YG69"/>
<dbReference type="HOGENOM" id="CLU_1732297_0_0_1"/>
<dbReference type="AlphaFoldDB" id="R7YG69"/>
<dbReference type="PANTHER" id="PTHR34987:SF6">
    <property type="entry name" value="ALPHA-L-RHAMNOSIDASE SIX-HAIRPIN GLYCOSIDASE DOMAIN-CONTAINING PROTEIN"/>
    <property type="match status" value="1"/>
</dbReference>
<gene>
    <name evidence="1" type="ORF">W97_00105</name>
</gene>
<name>R7YG69_CONA1</name>
<proteinExistence type="predicted"/>
<dbReference type="SUPFAM" id="SSF48208">
    <property type="entry name" value="Six-hairpin glycosidases"/>
    <property type="match status" value="1"/>
</dbReference>